<dbReference type="Proteomes" id="UP000192074">
    <property type="component" value="Unassembled WGS sequence"/>
</dbReference>
<dbReference type="InterPro" id="IPR051474">
    <property type="entry name" value="Anti-sigma-K/W_factor"/>
</dbReference>
<dbReference type="PANTHER" id="PTHR37461:SF1">
    <property type="entry name" value="ANTI-SIGMA-K FACTOR RSKA"/>
    <property type="match status" value="1"/>
</dbReference>
<evidence type="ECO:0000259" key="1">
    <source>
        <dbReference type="Pfam" id="PF10099"/>
    </source>
</evidence>
<dbReference type="Pfam" id="PF10099">
    <property type="entry name" value="RskA_C"/>
    <property type="match status" value="1"/>
</dbReference>
<comment type="caution">
    <text evidence="2">The sequence shown here is derived from an EMBL/GenBank/DDBJ whole genome shotgun (WGS) entry which is preliminary data.</text>
</comment>
<dbReference type="GO" id="GO:0005886">
    <property type="term" value="C:plasma membrane"/>
    <property type="evidence" value="ECO:0007669"/>
    <property type="project" value="InterPro"/>
</dbReference>
<organism evidence="2 3">
    <name type="scientific">Agrobacterium tumefaciens str. B6</name>
    <dbReference type="NCBI Taxonomy" id="1183423"/>
    <lineage>
        <taxon>Bacteria</taxon>
        <taxon>Pseudomonadati</taxon>
        <taxon>Pseudomonadota</taxon>
        <taxon>Alphaproteobacteria</taxon>
        <taxon>Hyphomicrobiales</taxon>
        <taxon>Rhizobiaceae</taxon>
        <taxon>Rhizobium/Agrobacterium group</taxon>
        <taxon>Agrobacterium</taxon>
        <taxon>Agrobacterium tumefaciens complex</taxon>
    </lineage>
</organism>
<dbReference type="PANTHER" id="PTHR37461">
    <property type="entry name" value="ANTI-SIGMA-K FACTOR RSKA"/>
    <property type="match status" value="1"/>
</dbReference>
<dbReference type="InterPro" id="IPR018764">
    <property type="entry name" value="RskA_C"/>
</dbReference>
<name>A0A822UYF9_AGRTU</name>
<proteinExistence type="predicted"/>
<gene>
    <name evidence="2" type="ORF">AGR4A_Cc190254</name>
</gene>
<evidence type="ECO:0000313" key="2">
    <source>
        <dbReference type="EMBL" id="CVI15664.1"/>
    </source>
</evidence>
<feature type="domain" description="Anti-sigma K factor RskA C-terminal" evidence="1">
    <location>
        <begin position="108"/>
        <end position="231"/>
    </location>
</feature>
<dbReference type="GO" id="GO:0006417">
    <property type="term" value="P:regulation of translation"/>
    <property type="evidence" value="ECO:0007669"/>
    <property type="project" value="TreeGrafter"/>
</dbReference>
<dbReference type="AlphaFoldDB" id="A0A822UYF9"/>
<dbReference type="GO" id="GO:0016989">
    <property type="term" value="F:sigma factor antagonist activity"/>
    <property type="evidence" value="ECO:0007669"/>
    <property type="project" value="TreeGrafter"/>
</dbReference>
<dbReference type="EMBL" id="FCNL01000011">
    <property type="protein sequence ID" value="CVI15664.1"/>
    <property type="molecule type" value="Genomic_DNA"/>
</dbReference>
<sequence>MHAAMTTGDQSGGMHTRDEILAGEYVLGVLPLEKRREVERRIQDEEAFAQLVQRWETEFSDFNAEYQEQTPSPTVLARIEERLFGSRAVNTNGSLWNSAPFWRWISVATSATAVAAVVYAAFPDQRPDTTPLVAELATTDSQVNLLASYDAESGRMRIVPVATGKTDEKSLELWLVMDGGKTRSLGVFQPGTNGDLIIPADMRGTITDGTTFAISVEPFGGSPTGQATGPVIAVGTARHL</sequence>
<protein>
    <recommendedName>
        <fullName evidence="1">Anti-sigma K factor RskA C-terminal domain-containing protein</fullName>
    </recommendedName>
</protein>
<evidence type="ECO:0000313" key="3">
    <source>
        <dbReference type="Proteomes" id="UP000192074"/>
    </source>
</evidence>
<reference evidence="2 3" key="1">
    <citation type="submission" date="2016-01" db="EMBL/GenBank/DDBJ databases">
        <authorList>
            <person name="Regsiter A."/>
            <person name="william w."/>
        </authorList>
    </citation>
    <scope>NUCLEOTIDE SEQUENCE [LARGE SCALE GENOMIC DNA]</scope>
    <source>
        <strain evidence="2 3">B6</strain>
    </source>
</reference>
<accession>A0A822UYF9</accession>